<dbReference type="SUPFAM" id="SSF55729">
    <property type="entry name" value="Acyl-CoA N-acyltransferases (Nat)"/>
    <property type="match status" value="1"/>
</dbReference>
<dbReference type="GO" id="GO:0016747">
    <property type="term" value="F:acyltransferase activity, transferring groups other than amino-acyl groups"/>
    <property type="evidence" value="ECO:0007669"/>
    <property type="project" value="InterPro"/>
</dbReference>
<accession>A0A1I6SVT0</accession>
<protein>
    <recommendedName>
        <fullName evidence="1">N-acetyltransferase domain-containing protein</fullName>
    </recommendedName>
</protein>
<dbReference type="RefSeq" id="WP_093418988.1">
    <property type="nucleotide sequence ID" value="NZ_FOZX01000005.1"/>
</dbReference>
<sequence>MLHESGTGEVVALRGKTATARCAPLAGVPRMARLLSAEATSDRDLWALLRARLPGWNVVCDLDAAQRLIRAGARPRRHAHTLHRDLRADPPPPQWAGLAPREPLRIGPCDRAAEALVPAWRAAYPPGHPDHVTADDEAVRTSLLQPLLSGRVLGPLLPHSAVITDAGNAVVAGLIVNDRAGTAWVSDLFRRPGPDTTGLGGLLLRRALAGLAGEFERVGLAVTVGNPAERLYRRSGFALTETTMTFTIT</sequence>
<dbReference type="EMBL" id="FOZX01000005">
    <property type="protein sequence ID" value="SFS80958.1"/>
    <property type="molecule type" value="Genomic_DNA"/>
</dbReference>
<dbReference type="STRING" id="95161.SAMN05660874_03469"/>
<dbReference type="Gene3D" id="3.40.630.30">
    <property type="match status" value="1"/>
</dbReference>
<feature type="domain" description="N-acetyltransferase" evidence="1">
    <location>
        <begin position="104"/>
        <end position="249"/>
    </location>
</feature>
<dbReference type="InterPro" id="IPR000182">
    <property type="entry name" value="GNAT_dom"/>
</dbReference>
<dbReference type="InterPro" id="IPR016181">
    <property type="entry name" value="Acyl_CoA_acyltransferase"/>
</dbReference>
<proteinExistence type="predicted"/>
<organism evidence="2 3">
    <name type="scientific">Saccharopolyspora flava</name>
    <dbReference type="NCBI Taxonomy" id="95161"/>
    <lineage>
        <taxon>Bacteria</taxon>
        <taxon>Bacillati</taxon>
        <taxon>Actinomycetota</taxon>
        <taxon>Actinomycetes</taxon>
        <taxon>Pseudonocardiales</taxon>
        <taxon>Pseudonocardiaceae</taxon>
        <taxon>Saccharopolyspora</taxon>
    </lineage>
</organism>
<dbReference type="PROSITE" id="PS51186">
    <property type="entry name" value="GNAT"/>
    <property type="match status" value="1"/>
</dbReference>
<dbReference type="Proteomes" id="UP000198852">
    <property type="component" value="Unassembled WGS sequence"/>
</dbReference>
<keyword evidence="3" id="KW-1185">Reference proteome</keyword>
<evidence type="ECO:0000259" key="1">
    <source>
        <dbReference type="PROSITE" id="PS51186"/>
    </source>
</evidence>
<gene>
    <name evidence="2" type="ORF">SAMN05660874_03469</name>
</gene>
<evidence type="ECO:0000313" key="2">
    <source>
        <dbReference type="EMBL" id="SFS80958.1"/>
    </source>
</evidence>
<dbReference type="OrthoDB" id="3355436at2"/>
<evidence type="ECO:0000313" key="3">
    <source>
        <dbReference type="Proteomes" id="UP000198852"/>
    </source>
</evidence>
<dbReference type="AlphaFoldDB" id="A0A1I6SVT0"/>
<reference evidence="3" key="1">
    <citation type="submission" date="2016-10" db="EMBL/GenBank/DDBJ databases">
        <authorList>
            <person name="Varghese N."/>
            <person name="Submissions S."/>
        </authorList>
    </citation>
    <scope>NUCLEOTIDE SEQUENCE [LARGE SCALE GENOMIC DNA]</scope>
    <source>
        <strain evidence="3">DSM 44771</strain>
    </source>
</reference>
<name>A0A1I6SVT0_9PSEU</name>